<dbReference type="SUPFAM" id="SSF53448">
    <property type="entry name" value="Nucleotide-diphospho-sugar transferases"/>
    <property type="match status" value="1"/>
</dbReference>
<name>A0A2P8H3G3_9BACL</name>
<comment type="cofactor">
    <cofactor evidence="1 3">
        <name>pyridoxal 5'-phosphate</name>
        <dbReference type="ChEBI" id="CHEBI:597326"/>
    </cofactor>
</comment>
<dbReference type="SUPFAM" id="SSF53383">
    <property type="entry name" value="PLP-dependent transferases"/>
    <property type="match status" value="1"/>
</dbReference>
<dbReference type="InterPro" id="IPR025877">
    <property type="entry name" value="MobA-like_NTP_Trfase"/>
</dbReference>
<evidence type="ECO:0000259" key="5">
    <source>
        <dbReference type="Pfam" id="PF12804"/>
    </source>
</evidence>
<feature type="domain" description="MobA-like NTP transferase" evidence="5">
    <location>
        <begin position="3"/>
        <end position="133"/>
    </location>
</feature>
<dbReference type="OrthoDB" id="9813612at2"/>
<dbReference type="PANTHER" id="PTHR42885:SF1">
    <property type="entry name" value="THREONINE-PHOSPHATE DECARBOXYLASE"/>
    <property type="match status" value="1"/>
</dbReference>
<sequence>MQGMILAAGMGKRLKELTNNNTKSMVKVNGVTMIERMLRQLDELQLSKIVLVIGYKGKELLEFVSTLGIHTPIEYVENKIYDKTNNIYSLYMARDYLLREDTLLLESDLIFESSILSKLIDNPYPSLALVAKYESWMDGTVVTLDEDNNIKSFLSKKDFKYEDRHEYFKTVNIYKFSKEFSATHYVPFLEAYSKALGNNEYYEQVLKVITMLDKPEIKATILENEPWYEIDDVQDLDIAESIFATSSHEKLNKIQNRYGGYWRYPGLIDFCYLVNPFYPPPKLLDEIKANFDRLICDYPSGIEVNSLLAAKYFGLKKEHVVVGNGAAELIKSLMGIFDGKIGMALPTFEEYVNRKRSNDLVPFYPDNKNYSYTADDLINFYEDKDISVLLLINPDNPSGNYINKSGILKLAAWAESKQINFILDESFVDFADETSATLLQEEILSSFPNLIVLKSISKSFGVPGLRLGILAANNMELIETIRKDIAIWNINSFGEFYMQIFEKYRDDYENAMQKFKLVRRDYIENLEAIDSIRVVPSQANYVMCEILGAYKTKDVTEALLDRFNLLIKDLSQKNGADGEYVRLAVKRPEENKKMVAALKEILEPNNIIVEVHEQKI</sequence>
<dbReference type="GO" id="GO:0030170">
    <property type="term" value="F:pyridoxal phosphate binding"/>
    <property type="evidence" value="ECO:0007669"/>
    <property type="project" value="InterPro"/>
</dbReference>
<evidence type="ECO:0000313" key="7">
    <source>
        <dbReference type="Proteomes" id="UP000242682"/>
    </source>
</evidence>
<dbReference type="InterPro" id="IPR015422">
    <property type="entry name" value="PyrdxlP-dep_Trfase_small"/>
</dbReference>
<protein>
    <recommendedName>
        <fullName evidence="3">Aminotransferase</fullName>
        <ecNumber evidence="3">2.6.1.-</ecNumber>
    </recommendedName>
</protein>
<comment type="caution">
    <text evidence="6">The sequence shown here is derived from an EMBL/GenBank/DDBJ whole genome shotgun (WGS) entry which is preliminary data.</text>
</comment>
<dbReference type="PROSITE" id="PS00105">
    <property type="entry name" value="AA_TRANSFER_CLASS_1"/>
    <property type="match status" value="1"/>
</dbReference>
<dbReference type="Pfam" id="PF12804">
    <property type="entry name" value="NTP_transf_3"/>
    <property type="match status" value="1"/>
</dbReference>
<evidence type="ECO:0000313" key="6">
    <source>
        <dbReference type="EMBL" id="PSL40752.1"/>
    </source>
</evidence>
<dbReference type="RefSeq" id="WP_106532964.1">
    <property type="nucleotide sequence ID" value="NZ_PYAT01000004.1"/>
</dbReference>
<reference evidence="6 7" key="1">
    <citation type="submission" date="2018-03" db="EMBL/GenBank/DDBJ databases">
        <title>Genomic Encyclopedia of Type Strains, Phase III (KMG-III): the genomes of soil and plant-associated and newly described type strains.</title>
        <authorList>
            <person name="Whitman W."/>
        </authorList>
    </citation>
    <scope>NUCLEOTIDE SEQUENCE [LARGE SCALE GENOMIC DNA]</scope>
    <source>
        <strain evidence="6 7">CGMCC 1.12259</strain>
    </source>
</reference>
<organism evidence="6 7">
    <name type="scientific">Planomicrobium soli</name>
    <dbReference type="NCBI Taxonomy" id="1176648"/>
    <lineage>
        <taxon>Bacteria</taxon>
        <taxon>Bacillati</taxon>
        <taxon>Bacillota</taxon>
        <taxon>Bacilli</taxon>
        <taxon>Bacillales</taxon>
        <taxon>Caryophanaceae</taxon>
        <taxon>Planomicrobium</taxon>
    </lineage>
</organism>
<dbReference type="Pfam" id="PF00155">
    <property type="entry name" value="Aminotran_1_2"/>
    <property type="match status" value="1"/>
</dbReference>
<dbReference type="Gene3D" id="3.90.550.10">
    <property type="entry name" value="Spore Coat Polysaccharide Biosynthesis Protein SpsA, Chain A"/>
    <property type="match status" value="1"/>
</dbReference>
<keyword evidence="2" id="KW-0663">Pyridoxal phosphate</keyword>
<evidence type="ECO:0000256" key="1">
    <source>
        <dbReference type="ARBA" id="ARBA00001933"/>
    </source>
</evidence>
<feature type="domain" description="Aminotransferase class I/classII large" evidence="4">
    <location>
        <begin position="309"/>
        <end position="597"/>
    </location>
</feature>
<evidence type="ECO:0000259" key="4">
    <source>
        <dbReference type="Pfam" id="PF00155"/>
    </source>
</evidence>
<dbReference type="Proteomes" id="UP000242682">
    <property type="component" value="Unassembled WGS sequence"/>
</dbReference>
<dbReference type="InterPro" id="IPR004838">
    <property type="entry name" value="NHTrfase_class1_PyrdxlP-BS"/>
</dbReference>
<dbReference type="AlphaFoldDB" id="A0A2P8H3G3"/>
<dbReference type="CDD" id="cd02523">
    <property type="entry name" value="PC_cytidylyltransferase"/>
    <property type="match status" value="1"/>
</dbReference>
<dbReference type="CDD" id="cd00609">
    <property type="entry name" value="AAT_like"/>
    <property type="match status" value="1"/>
</dbReference>
<dbReference type="EMBL" id="PYAT01000004">
    <property type="protein sequence ID" value="PSL40752.1"/>
    <property type="molecule type" value="Genomic_DNA"/>
</dbReference>
<evidence type="ECO:0000256" key="3">
    <source>
        <dbReference type="RuleBase" id="RU000481"/>
    </source>
</evidence>
<keyword evidence="7" id="KW-1185">Reference proteome</keyword>
<proteinExistence type="inferred from homology"/>
<keyword evidence="3 6" id="KW-0032">Aminotransferase</keyword>
<dbReference type="InterPro" id="IPR015421">
    <property type="entry name" value="PyrdxlP-dep_Trfase_major"/>
</dbReference>
<gene>
    <name evidence="6" type="ORF">B0H99_104214</name>
</gene>
<dbReference type="InterPro" id="IPR029044">
    <property type="entry name" value="Nucleotide-diphossugar_trans"/>
</dbReference>
<accession>A0A2P8H3G3</accession>
<dbReference type="GO" id="GO:0016779">
    <property type="term" value="F:nucleotidyltransferase activity"/>
    <property type="evidence" value="ECO:0007669"/>
    <property type="project" value="UniProtKB-ARBA"/>
</dbReference>
<dbReference type="InterPro" id="IPR015424">
    <property type="entry name" value="PyrdxlP-dep_Trfase"/>
</dbReference>
<dbReference type="Gene3D" id="3.40.640.10">
    <property type="entry name" value="Type I PLP-dependent aspartate aminotransferase-like (Major domain)"/>
    <property type="match status" value="1"/>
</dbReference>
<dbReference type="GO" id="GO:0008483">
    <property type="term" value="F:transaminase activity"/>
    <property type="evidence" value="ECO:0007669"/>
    <property type="project" value="UniProtKB-KW"/>
</dbReference>
<dbReference type="Gene3D" id="3.90.1150.10">
    <property type="entry name" value="Aspartate Aminotransferase, domain 1"/>
    <property type="match status" value="1"/>
</dbReference>
<dbReference type="EC" id="2.6.1.-" evidence="3"/>
<keyword evidence="3 6" id="KW-0808">Transferase</keyword>
<evidence type="ECO:0000256" key="2">
    <source>
        <dbReference type="ARBA" id="ARBA00022898"/>
    </source>
</evidence>
<dbReference type="InterPro" id="IPR004839">
    <property type="entry name" value="Aminotransferase_I/II_large"/>
</dbReference>
<dbReference type="PANTHER" id="PTHR42885">
    <property type="entry name" value="HISTIDINOL-PHOSPHATE AMINOTRANSFERASE-RELATED"/>
    <property type="match status" value="1"/>
</dbReference>
<comment type="similarity">
    <text evidence="3">Belongs to the class-I pyridoxal-phosphate-dependent aminotransferase family.</text>
</comment>